<keyword evidence="5" id="KW-1185">Reference proteome</keyword>
<dbReference type="Proteomes" id="UP000319852">
    <property type="component" value="Chromosome"/>
</dbReference>
<evidence type="ECO:0000313" key="5">
    <source>
        <dbReference type="Proteomes" id="UP000319852"/>
    </source>
</evidence>
<proteinExistence type="predicted"/>
<protein>
    <recommendedName>
        <fullName evidence="3">GYF domain-containing protein</fullName>
    </recommendedName>
</protein>
<dbReference type="EMBL" id="CP036263">
    <property type="protein sequence ID" value="QDS98046.1"/>
    <property type="molecule type" value="Genomic_DNA"/>
</dbReference>
<gene>
    <name evidence="4" type="ORF">HG15A2_13160</name>
</gene>
<evidence type="ECO:0000256" key="1">
    <source>
        <dbReference type="SAM" id="MobiDB-lite"/>
    </source>
</evidence>
<keyword evidence="2" id="KW-0472">Membrane</keyword>
<feature type="compositionally biased region" description="Low complexity" evidence="1">
    <location>
        <begin position="113"/>
        <end position="136"/>
    </location>
</feature>
<dbReference type="AlphaFoldDB" id="A0A517MT38"/>
<feature type="region of interest" description="Disordered" evidence="1">
    <location>
        <begin position="308"/>
        <end position="349"/>
    </location>
</feature>
<evidence type="ECO:0000313" key="4">
    <source>
        <dbReference type="EMBL" id="QDS98046.1"/>
    </source>
</evidence>
<keyword evidence="2" id="KW-1133">Transmembrane helix</keyword>
<accession>A0A517MT38</accession>
<feature type="transmembrane region" description="Helical" evidence="2">
    <location>
        <begin position="281"/>
        <end position="302"/>
    </location>
</feature>
<feature type="region of interest" description="Disordered" evidence="1">
    <location>
        <begin position="249"/>
        <end position="272"/>
    </location>
</feature>
<evidence type="ECO:0000256" key="2">
    <source>
        <dbReference type="SAM" id="Phobius"/>
    </source>
</evidence>
<name>A0A517MT38_9BACT</name>
<organism evidence="4 5">
    <name type="scientific">Adhaeretor mobilis</name>
    <dbReference type="NCBI Taxonomy" id="1930276"/>
    <lineage>
        <taxon>Bacteria</taxon>
        <taxon>Pseudomonadati</taxon>
        <taxon>Planctomycetota</taxon>
        <taxon>Planctomycetia</taxon>
        <taxon>Pirellulales</taxon>
        <taxon>Lacipirellulaceae</taxon>
        <taxon>Adhaeretor</taxon>
    </lineage>
</organism>
<feature type="domain" description="GYF" evidence="3">
    <location>
        <begin position="164"/>
        <end position="210"/>
    </location>
</feature>
<dbReference type="Pfam" id="PF14237">
    <property type="entry name" value="GYF_2"/>
    <property type="match status" value="1"/>
</dbReference>
<keyword evidence="2" id="KW-0812">Transmembrane</keyword>
<dbReference type="InterPro" id="IPR025640">
    <property type="entry name" value="GYF_2"/>
</dbReference>
<dbReference type="OrthoDB" id="292769at2"/>
<dbReference type="InterPro" id="IPR035445">
    <property type="entry name" value="GYF-like_dom_sf"/>
</dbReference>
<feature type="compositionally biased region" description="Low complexity" evidence="1">
    <location>
        <begin position="314"/>
        <end position="330"/>
    </location>
</feature>
<reference evidence="4 5" key="1">
    <citation type="submission" date="2019-02" db="EMBL/GenBank/DDBJ databases">
        <title>Deep-cultivation of Planctomycetes and their phenomic and genomic characterization uncovers novel biology.</title>
        <authorList>
            <person name="Wiegand S."/>
            <person name="Jogler M."/>
            <person name="Boedeker C."/>
            <person name="Pinto D."/>
            <person name="Vollmers J."/>
            <person name="Rivas-Marin E."/>
            <person name="Kohn T."/>
            <person name="Peeters S.H."/>
            <person name="Heuer A."/>
            <person name="Rast P."/>
            <person name="Oberbeckmann S."/>
            <person name="Bunk B."/>
            <person name="Jeske O."/>
            <person name="Meyerdierks A."/>
            <person name="Storesund J.E."/>
            <person name="Kallscheuer N."/>
            <person name="Luecker S."/>
            <person name="Lage O.M."/>
            <person name="Pohl T."/>
            <person name="Merkel B.J."/>
            <person name="Hornburger P."/>
            <person name="Mueller R.-W."/>
            <person name="Bruemmer F."/>
            <person name="Labrenz M."/>
            <person name="Spormann A.M."/>
            <person name="Op den Camp H."/>
            <person name="Overmann J."/>
            <person name="Amann R."/>
            <person name="Jetten M.S.M."/>
            <person name="Mascher T."/>
            <person name="Medema M.H."/>
            <person name="Devos D.P."/>
            <person name="Kaster A.-K."/>
            <person name="Ovreas L."/>
            <person name="Rohde M."/>
            <person name="Galperin M.Y."/>
            <person name="Jogler C."/>
        </authorList>
    </citation>
    <scope>NUCLEOTIDE SEQUENCE [LARGE SCALE GENOMIC DNA]</scope>
    <source>
        <strain evidence="4 5">HG15A2</strain>
    </source>
</reference>
<dbReference type="KEGG" id="amob:HG15A2_13160"/>
<feature type="compositionally biased region" description="Pro residues" evidence="1">
    <location>
        <begin position="137"/>
        <end position="150"/>
    </location>
</feature>
<feature type="region of interest" description="Disordered" evidence="1">
    <location>
        <begin position="100"/>
        <end position="154"/>
    </location>
</feature>
<dbReference type="SUPFAM" id="SSF55277">
    <property type="entry name" value="GYF domain"/>
    <property type="match status" value="1"/>
</dbReference>
<evidence type="ECO:0000259" key="3">
    <source>
        <dbReference type="Pfam" id="PF14237"/>
    </source>
</evidence>
<sequence>MPNRQIAVNPQNPFIPVPWHYNHPCRACQRLLATSGAGYTEVWNVSRSHTSFYDLAHAMGIRFACPNGHKLNVKAELAGRRAICPQCKAKIVVPQVEETMKSQASRPSEELAKPAAKTASKTASKTAPEPAAEPSATPAPPLTPSPPPLEPVVAPEPATEEVIWYVRSTTGEQFGPASTDVMRGWIDEGRVAADSWTWRTGWEDWKPGADAIAELSATKPASPPVEAVPAMVAAAGAVAPVIQETASEVASQQASSSDGSTNSAAEARRLKREKKKKRNKIITIALGVLTLALAGLLAWVLLGNKSTEKKPTEKPVVVAPVEEMPVPEETTQNDDAAKPQAAEESPPAT</sequence>